<dbReference type="Proteomes" id="UP000607559">
    <property type="component" value="Unassembled WGS sequence"/>
</dbReference>
<reference evidence="4" key="1">
    <citation type="journal article" date="2014" name="Int. J. Syst. Evol. Microbiol.">
        <title>Complete genome sequence of Corynebacterium casei LMG S-19264T (=DSM 44701T), isolated from a smear-ripened cheese.</title>
        <authorList>
            <consortium name="US DOE Joint Genome Institute (JGI-PGF)"/>
            <person name="Walter F."/>
            <person name="Albersmeier A."/>
            <person name="Kalinowski J."/>
            <person name="Ruckert C."/>
        </authorList>
    </citation>
    <scope>NUCLEOTIDE SEQUENCE</scope>
    <source>
        <strain evidence="4">CGMCC 1.15448</strain>
    </source>
</reference>
<evidence type="ECO:0000259" key="3">
    <source>
        <dbReference type="Pfam" id="PF16344"/>
    </source>
</evidence>
<dbReference type="Gene3D" id="3.55.50.30">
    <property type="match status" value="1"/>
</dbReference>
<dbReference type="InterPro" id="IPR032508">
    <property type="entry name" value="FecR_C"/>
</dbReference>
<organism evidence="4 5">
    <name type="scientific">Puia dinghuensis</name>
    <dbReference type="NCBI Taxonomy" id="1792502"/>
    <lineage>
        <taxon>Bacteria</taxon>
        <taxon>Pseudomonadati</taxon>
        <taxon>Bacteroidota</taxon>
        <taxon>Chitinophagia</taxon>
        <taxon>Chitinophagales</taxon>
        <taxon>Chitinophagaceae</taxon>
        <taxon>Puia</taxon>
    </lineage>
</organism>
<evidence type="ECO:0000313" key="4">
    <source>
        <dbReference type="EMBL" id="GGA91903.1"/>
    </source>
</evidence>
<dbReference type="PANTHER" id="PTHR30273">
    <property type="entry name" value="PERIPLASMIC SIGNAL SENSOR AND SIGMA FACTOR ACTIVATOR FECR-RELATED"/>
    <property type="match status" value="1"/>
</dbReference>
<dbReference type="Pfam" id="PF04773">
    <property type="entry name" value="FecR"/>
    <property type="match status" value="1"/>
</dbReference>
<feature type="transmembrane region" description="Helical" evidence="1">
    <location>
        <begin position="82"/>
        <end position="101"/>
    </location>
</feature>
<feature type="domain" description="Protein FecR C-terminal" evidence="3">
    <location>
        <begin position="320"/>
        <end position="387"/>
    </location>
</feature>
<dbReference type="Pfam" id="PF16344">
    <property type="entry name" value="FecR_C"/>
    <property type="match status" value="1"/>
</dbReference>
<keyword evidence="1" id="KW-1133">Transmembrane helix</keyword>
<dbReference type="PANTHER" id="PTHR30273:SF2">
    <property type="entry name" value="PROTEIN FECR"/>
    <property type="match status" value="1"/>
</dbReference>
<proteinExistence type="predicted"/>
<name>A0A8J2UAX9_9BACT</name>
<keyword evidence="1" id="KW-0472">Membrane</keyword>
<dbReference type="AlphaFoldDB" id="A0A8J2UAX9"/>
<dbReference type="InterPro" id="IPR012373">
    <property type="entry name" value="Ferrdict_sens_TM"/>
</dbReference>
<gene>
    <name evidence="4" type="ORF">GCM10011511_14090</name>
</gene>
<dbReference type="InterPro" id="IPR006860">
    <property type="entry name" value="FecR"/>
</dbReference>
<keyword evidence="1" id="KW-0812">Transmembrane</keyword>
<evidence type="ECO:0000256" key="1">
    <source>
        <dbReference type="SAM" id="Phobius"/>
    </source>
</evidence>
<keyword evidence="5" id="KW-1185">Reference proteome</keyword>
<accession>A0A8J2UAX9</accession>
<dbReference type="Gene3D" id="2.60.120.1440">
    <property type="match status" value="1"/>
</dbReference>
<feature type="domain" description="FecR protein" evidence="2">
    <location>
        <begin position="179"/>
        <end position="274"/>
    </location>
</feature>
<dbReference type="EMBL" id="BMJC01000001">
    <property type="protein sequence ID" value="GGA91903.1"/>
    <property type="molecule type" value="Genomic_DNA"/>
</dbReference>
<evidence type="ECO:0000313" key="5">
    <source>
        <dbReference type="Proteomes" id="UP000607559"/>
    </source>
</evidence>
<dbReference type="GO" id="GO:0016989">
    <property type="term" value="F:sigma factor antagonist activity"/>
    <property type="evidence" value="ECO:0007669"/>
    <property type="project" value="TreeGrafter"/>
</dbReference>
<reference evidence="4" key="2">
    <citation type="submission" date="2020-09" db="EMBL/GenBank/DDBJ databases">
        <authorList>
            <person name="Sun Q."/>
            <person name="Zhou Y."/>
        </authorList>
    </citation>
    <scope>NUCLEOTIDE SEQUENCE</scope>
    <source>
        <strain evidence="4">CGMCC 1.15448</strain>
    </source>
</reference>
<sequence length="389" mass="42414">MRRYRDDVASSDEVAELFRLIRGAEGRDALKKLVAEDWKKSAGDVVAGGEGGGERDWDKMWLGIQAAAHRPGRSGLFVMKRILVAAGLLFCLATGVLYWVMTARGHKTTAPVVVRHPVMIVPGGNKAVLTLGDGSTIVLDSAKDGMLALQGNAKVVKVDAGVLAYDARDKAATGVMYNTIATPYGGQYQVVLPDGSKVWLNAASSLRFPTAFAGKERRVELTGEGYFEIAPEPSKPFIVHIAAGEDVQVLGTSFNIMAYSNEEHSATTLVTGKIRVMPEGGAGAVEIEPGRQAIVDRGTHVLRVTDANVDQAIAWKNGLFRFHETGIRELMRQVERWYNVEVVYQTNGNDQDFSGIVSRSKNIDELLHTLELTNTVHFRIEGRKIIVLP</sequence>
<evidence type="ECO:0000259" key="2">
    <source>
        <dbReference type="Pfam" id="PF04773"/>
    </source>
</evidence>
<protein>
    <submittedName>
        <fullName evidence="4">Iron dicitrate transporter FecR</fullName>
    </submittedName>
</protein>
<comment type="caution">
    <text evidence="4">The sequence shown here is derived from an EMBL/GenBank/DDBJ whole genome shotgun (WGS) entry which is preliminary data.</text>
</comment>